<keyword evidence="3" id="KW-1185">Reference proteome</keyword>
<protein>
    <submittedName>
        <fullName evidence="2">Uncharacterized protein</fullName>
    </submittedName>
</protein>
<dbReference type="Proteomes" id="UP001595998">
    <property type="component" value="Unassembled WGS sequence"/>
</dbReference>
<keyword evidence="1" id="KW-0732">Signal</keyword>
<feature type="signal peptide" evidence="1">
    <location>
        <begin position="1"/>
        <end position="28"/>
    </location>
</feature>
<accession>A0ABV8XMN2</accession>
<organism evidence="2 3">
    <name type="scientific">Deinococcus navajonensis</name>
    <dbReference type="NCBI Taxonomy" id="309884"/>
    <lineage>
        <taxon>Bacteria</taxon>
        <taxon>Thermotogati</taxon>
        <taxon>Deinococcota</taxon>
        <taxon>Deinococci</taxon>
        <taxon>Deinococcales</taxon>
        <taxon>Deinococcaceae</taxon>
        <taxon>Deinococcus</taxon>
    </lineage>
</organism>
<gene>
    <name evidence="2" type="ORF">ACFOZ9_11575</name>
</gene>
<comment type="caution">
    <text evidence="2">The sequence shown here is derived from an EMBL/GenBank/DDBJ whole genome shotgun (WGS) entry which is preliminary data.</text>
</comment>
<name>A0ABV8XMN2_9DEIO</name>
<evidence type="ECO:0000313" key="3">
    <source>
        <dbReference type="Proteomes" id="UP001595998"/>
    </source>
</evidence>
<proteinExistence type="predicted"/>
<dbReference type="RefSeq" id="WP_380039748.1">
    <property type="nucleotide sequence ID" value="NZ_JBHSEH010000012.1"/>
</dbReference>
<dbReference type="EMBL" id="JBHSEH010000012">
    <property type="protein sequence ID" value="MFC4426849.1"/>
    <property type="molecule type" value="Genomic_DNA"/>
</dbReference>
<evidence type="ECO:0000256" key="1">
    <source>
        <dbReference type="SAM" id="SignalP"/>
    </source>
</evidence>
<reference evidence="3" key="1">
    <citation type="journal article" date="2019" name="Int. J. Syst. Evol. Microbiol.">
        <title>The Global Catalogue of Microorganisms (GCM) 10K type strain sequencing project: providing services to taxonomists for standard genome sequencing and annotation.</title>
        <authorList>
            <consortium name="The Broad Institute Genomics Platform"/>
            <consortium name="The Broad Institute Genome Sequencing Center for Infectious Disease"/>
            <person name="Wu L."/>
            <person name="Ma J."/>
        </authorList>
    </citation>
    <scope>NUCLEOTIDE SEQUENCE [LARGE SCALE GENOMIC DNA]</scope>
    <source>
        <strain evidence="3">CCUG 56029</strain>
    </source>
</reference>
<feature type="chain" id="PRO_5046871078" evidence="1">
    <location>
        <begin position="29"/>
        <end position="566"/>
    </location>
</feature>
<sequence>MRPPKISGVEMPFVLPVTLALALASAQAATTQNATPLSAHLPAGALLTLETRNAGPAIDRLAGLVAGVLEDAGLDEEGPGEMLAGVSELLKDSVGRESVVGVFTVGRSGGRFSPEVLAVVRAGQASAGIVKAMLPGGKGARVGNYTFGRADDLFVGQSAGLVYASTDKALLMSYLGRLSGKTGPRLNTSVAYTTPTRPLGSQELSLYANFSAAAKVVRSEFARLGLPRLLSPLVDGLDTLGQYAGGLTTTAQGLTTRSAHAVNRQGKDQPLARLLTDTTDFAVQDILPANVEAVQASACAPEQGAYLGRWLTRLDLLEPFGFLTDSQLASHLERSGHYLGHECAQVALAGATQASLNAEDPLASLRRTVSYRRVTDQAAAQAHMPEYAASLNAAIGGLRSTLGTGLNGAVKGMLNRDEMNGLGPTGMVGLGAAMGGIQEVDQLLRDLKLVYGFRDGYLVTAWSDEALRAALDSSASTLGQRPAFQAADLNLSGVAGWRYQPDPADLTAEDLLGAMPEDLKDEELDGLFGVVAEGAARLINRYGGMSAQRSVQGNVILGKANVSYDW</sequence>
<evidence type="ECO:0000313" key="2">
    <source>
        <dbReference type="EMBL" id="MFC4426849.1"/>
    </source>
</evidence>